<evidence type="ECO:0000313" key="7">
    <source>
        <dbReference type="EMBL" id="RWA23703.1"/>
    </source>
</evidence>
<dbReference type="InterPro" id="IPR050309">
    <property type="entry name" value="Type-B_Carboxylest/Lipase"/>
</dbReference>
<organism evidence="7 8">
    <name type="scientific">Mycolicibacterium elephantis DSM 44368</name>
    <dbReference type="NCBI Taxonomy" id="1335622"/>
    <lineage>
        <taxon>Bacteria</taxon>
        <taxon>Bacillati</taxon>
        <taxon>Actinomycetota</taxon>
        <taxon>Actinomycetes</taxon>
        <taxon>Mycobacteriales</taxon>
        <taxon>Mycobacteriaceae</taxon>
        <taxon>Mycolicibacterium</taxon>
    </lineage>
</organism>
<comment type="similarity">
    <text evidence="1 4">Belongs to the type-B carboxylesterase/lipase family.</text>
</comment>
<feature type="domain" description="Carboxylesterase type B" evidence="6">
    <location>
        <begin position="72"/>
        <end position="552"/>
    </location>
</feature>
<gene>
    <name evidence="7" type="ORF">MELE44368_00445</name>
</gene>
<evidence type="ECO:0000256" key="5">
    <source>
        <dbReference type="SAM" id="MobiDB-lite"/>
    </source>
</evidence>
<protein>
    <recommendedName>
        <fullName evidence="4">Carboxylic ester hydrolase</fullName>
        <ecNumber evidence="4">3.1.1.-</ecNumber>
    </recommendedName>
</protein>
<accession>A0A439DZW4</accession>
<comment type="similarity">
    <text evidence="2">Belongs to the 'GDXG' lipolytic enzyme family.</text>
</comment>
<feature type="region of interest" description="Disordered" evidence="5">
    <location>
        <begin position="1"/>
        <end position="25"/>
    </location>
</feature>
<dbReference type="PANTHER" id="PTHR11559">
    <property type="entry name" value="CARBOXYLESTERASE"/>
    <property type="match status" value="1"/>
</dbReference>
<dbReference type="Pfam" id="PF00135">
    <property type="entry name" value="COesterase"/>
    <property type="match status" value="1"/>
</dbReference>
<reference evidence="7 8" key="1">
    <citation type="submission" date="2013-06" db="EMBL/GenBank/DDBJ databases">
        <title>The draft sequence of the Mycobacterium elephantis genome.</title>
        <authorList>
            <person name="Pettersson F.B."/>
            <person name="Das S."/>
            <person name="Dasgupta S."/>
            <person name="Bhattacharya A."/>
            <person name="Kirsebom L.A."/>
        </authorList>
    </citation>
    <scope>NUCLEOTIDE SEQUENCE [LARGE SCALE GENOMIC DNA]</scope>
    <source>
        <strain evidence="7 8">DSM 44368</strain>
    </source>
</reference>
<dbReference type="InterPro" id="IPR029058">
    <property type="entry name" value="AB_hydrolase_fold"/>
</dbReference>
<sequence>MLRLGLGGIGSIRSASPPTDWEQPVSSTKTAISPAMRIPARLAARNVLTGQARRRRAVRYRRVMHEHTVRAKIDAGIIEGFTRDGVNRWRGIPYARPPVGPLRLRAPQPVQPWRGVRYCHGFGNAAPQRRMYTMLAPGKYQPMSEDCLTLNVVAAKRPPEAPLPVMVFIHGGGYFMGTSATPIYDGAALARNGCVYVSVNYRLGALGCLDLSSLSNDEFTFDDNLYLRDLVMALRWVRDNIAVFGGDPDNVTIFGESAGAHAVATLLAVPEAKGLFAQAISESPAAGMVRTKDVAVQYAERFAALLGARRSDGANAVMAARPAELVTAFERLIKQGQREMLGAFAAGPTSGGDYLPLDPVEAMRRGKAHRVPLIVGTNADEALLFGRFLKLLPMTEPMIERLLAQADPAERERITAAYPGYPDSRACVQFGGDFAFGSAAWQIAESHSVHTPTYLYRYDYAPRTLRWSGLGATHATELLAVFDVYRSGVGRLLTAVADRRTALRVSDDIQGRWHAFARTGVPKEDWPGYAADERAVMVFDHRPRLEFDPHAARRQAWEGFSLASR</sequence>
<dbReference type="EC" id="3.1.1.-" evidence="4"/>
<dbReference type="GO" id="GO:0016787">
    <property type="term" value="F:hydrolase activity"/>
    <property type="evidence" value="ECO:0007669"/>
    <property type="project" value="UniProtKB-KW"/>
</dbReference>
<evidence type="ECO:0000256" key="4">
    <source>
        <dbReference type="RuleBase" id="RU361235"/>
    </source>
</evidence>
<dbReference type="InterPro" id="IPR002168">
    <property type="entry name" value="Lipase_GDXG_HIS_AS"/>
</dbReference>
<name>A0A439DZW4_9MYCO</name>
<dbReference type="Proteomes" id="UP000287177">
    <property type="component" value="Unassembled WGS sequence"/>
</dbReference>
<evidence type="ECO:0000313" key="8">
    <source>
        <dbReference type="Proteomes" id="UP000287177"/>
    </source>
</evidence>
<evidence type="ECO:0000256" key="3">
    <source>
        <dbReference type="ARBA" id="ARBA00022801"/>
    </source>
</evidence>
<proteinExistence type="inferred from homology"/>
<dbReference type="SUPFAM" id="SSF53474">
    <property type="entry name" value="alpha/beta-Hydrolases"/>
    <property type="match status" value="1"/>
</dbReference>
<comment type="caution">
    <text evidence="7">The sequence shown here is derived from an EMBL/GenBank/DDBJ whole genome shotgun (WGS) entry which is preliminary data.</text>
</comment>
<feature type="compositionally biased region" description="Gly residues" evidence="5">
    <location>
        <begin position="1"/>
        <end position="10"/>
    </location>
</feature>
<dbReference type="PROSITE" id="PS01173">
    <property type="entry name" value="LIPASE_GDXG_HIS"/>
    <property type="match status" value="1"/>
</dbReference>
<keyword evidence="8" id="KW-1185">Reference proteome</keyword>
<keyword evidence="3 4" id="KW-0378">Hydrolase</keyword>
<dbReference type="Gene3D" id="3.40.50.1820">
    <property type="entry name" value="alpha/beta hydrolase"/>
    <property type="match status" value="1"/>
</dbReference>
<dbReference type="PROSITE" id="PS00122">
    <property type="entry name" value="CARBOXYLESTERASE_B_1"/>
    <property type="match status" value="1"/>
</dbReference>
<dbReference type="EMBL" id="ATDN01000001">
    <property type="protein sequence ID" value="RWA23703.1"/>
    <property type="molecule type" value="Genomic_DNA"/>
</dbReference>
<dbReference type="InterPro" id="IPR019826">
    <property type="entry name" value="Carboxylesterase_B_AS"/>
</dbReference>
<evidence type="ECO:0000259" key="6">
    <source>
        <dbReference type="Pfam" id="PF00135"/>
    </source>
</evidence>
<evidence type="ECO:0000256" key="1">
    <source>
        <dbReference type="ARBA" id="ARBA00005964"/>
    </source>
</evidence>
<dbReference type="AlphaFoldDB" id="A0A439DZW4"/>
<evidence type="ECO:0000256" key="2">
    <source>
        <dbReference type="ARBA" id="ARBA00010515"/>
    </source>
</evidence>
<dbReference type="InterPro" id="IPR002018">
    <property type="entry name" value="CarbesteraseB"/>
</dbReference>